<dbReference type="EMBL" id="JBDFQZ010000005">
    <property type="protein sequence ID" value="KAK9724617.1"/>
    <property type="molecule type" value="Genomic_DNA"/>
</dbReference>
<reference evidence="8 9" key="1">
    <citation type="submission" date="2024-03" db="EMBL/GenBank/DDBJ databases">
        <title>WGS assembly of Saponaria officinalis var. Norfolk2.</title>
        <authorList>
            <person name="Jenkins J."/>
            <person name="Shu S."/>
            <person name="Grimwood J."/>
            <person name="Barry K."/>
            <person name="Goodstein D."/>
            <person name="Schmutz J."/>
            <person name="Leebens-Mack J."/>
            <person name="Osbourn A."/>
        </authorList>
    </citation>
    <scope>NUCLEOTIDE SEQUENCE [LARGE SCALE GENOMIC DNA]</scope>
    <source>
        <strain evidence="9">cv. Norfolk2</strain>
        <strain evidence="8">JIC</strain>
        <tissue evidence="8">Leaf</tissue>
    </source>
</reference>
<evidence type="ECO:0000256" key="5">
    <source>
        <dbReference type="ARBA" id="ARBA00023125"/>
    </source>
</evidence>
<dbReference type="PANTHER" id="PTHR46481">
    <property type="entry name" value="ZINC FINGER BED DOMAIN-CONTAINING PROTEIN 4"/>
    <property type="match status" value="1"/>
</dbReference>
<keyword evidence="2" id="KW-0479">Metal-binding</keyword>
<dbReference type="Pfam" id="PF14372">
    <property type="entry name" value="hAT-like_RNase-H"/>
    <property type="match status" value="1"/>
</dbReference>
<dbReference type="SUPFAM" id="SSF53098">
    <property type="entry name" value="Ribonuclease H-like"/>
    <property type="match status" value="1"/>
</dbReference>
<dbReference type="GO" id="GO:0005634">
    <property type="term" value="C:nucleus"/>
    <property type="evidence" value="ECO:0007669"/>
    <property type="project" value="UniProtKB-SubCell"/>
</dbReference>
<sequence>MEDMSRVNQANEDKAEEVRQALAQMVCYESVAPSKFCNESDGFKTFIAACNPSVLSFLDSTSLQQNCLKLYKQEHSKVMEVFSNLDGQISLSIDLLTYEKPGEPFHEHMCLSAHFVNDKWKLRKWVLRYCDVYGLEMKPSVVATSESIRDWNIEGKVFGVTIGGKIDTSMLKEQVQGKRVLLLNGKLFHVRCCSDMISRMVQKGFRMIDEIIDKVQAIAWSRSLPLWYLTSTKLRNALELKENGGFSRVPKRFVPTKGEWGKVKKVCKIVDQIYEITKGLFKAKMLTANLFLPCLKEIRTYLTQEANSSDPFEKSMAEKMLKTFNKYWNDMYLILAIAAFLDPRHKMKLIELSSSKVGDSDDHNEEKSAYVLQTIHRLYDDYVGPNDQPVNSELNLYLEEPVLPMTENFSVLL</sequence>
<keyword evidence="4" id="KW-0862">Zinc</keyword>
<evidence type="ECO:0000313" key="8">
    <source>
        <dbReference type="EMBL" id="KAK9724616.1"/>
    </source>
</evidence>
<dbReference type="AlphaFoldDB" id="A0AAW1KW57"/>
<evidence type="ECO:0000256" key="2">
    <source>
        <dbReference type="ARBA" id="ARBA00022723"/>
    </source>
</evidence>
<comment type="subcellular location">
    <subcellularLocation>
        <location evidence="1">Nucleus</location>
    </subcellularLocation>
</comment>
<accession>A0AAW1KW57</accession>
<keyword evidence="3" id="KW-0863">Zinc-finger</keyword>
<name>A0AAW1KW57_SAPOF</name>
<dbReference type="PANTHER" id="PTHR46481:SF10">
    <property type="entry name" value="ZINC FINGER BED DOMAIN-CONTAINING PROTEIN 39"/>
    <property type="match status" value="1"/>
</dbReference>
<keyword evidence="5" id="KW-0238">DNA-binding</keyword>
<evidence type="ECO:0000256" key="3">
    <source>
        <dbReference type="ARBA" id="ARBA00022771"/>
    </source>
</evidence>
<dbReference type="Proteomes" id="UP001443914">
    <property type="component" value="Unassembled WGS sequence"/>
</dbReference>
<proteinExistence type="predicted"/>
<evidence type="ECO:0000256" key="4">
    <source>
        <dbReference type="ARBA" id="ARBA00022833"/>
    </source>
</evidence>
<keyword evidence="9" id="KW-1185">Reference proteome</keyword>
<evidence type="ECO:0000256" key="1">
    <source>
        <dbReference type="ARBA" id="ARBA00004123"/>
    </source>
</evidence>
<keyword evidence="6" id="KW-0539">Nucleus</keyword>
<evidence type="ECO:0000256" key="6">
    <source>
        <dbReference type="ARBA" id="ARBA00023242"/>
    </source>
</evidence>
<dbReference type="InterPro" id="IPR025525">
    <property type="entry name" value="hAT-like_transposase_RNase-H"/>
</dbReference>
<gene>
    <name evidence="8" type="ORF">RND81_05G087000</name>
</gene>
<evidence type="ECO:0000313" key="9">
    <source>
        <dbReference type="Proteomes" id="UP001443914"/>
    </source>
</evidence>
<dbReference type="GO" id="GO:0008270">
    <property type="term" value="F:zinc ion binding"/>
    <property type="evidence" value="ECO:0007669"/>
    <property type="project" value="UniProtKB-KW"/>
</dbReference>
<comment type="caution">
    <text evidence="8">The sequence shown here is derived from an EMBL/GenBank/DDBJ whole genome shotgun (WGS) entry which is preliminary data.</text>
</comment>
<dbReference type="InterPro" id="IPR052035">
    <property type="entry name" value="ZnF_BED_domain_contain"/>
</dbReference>
<organism evidence="8 9">
    <name type="scientific">Saponaria officinalis</name>
    <name type="common">Common soapwort</name>
    <name type="synonym">Lychnis saponaria</name>
    <dbReference type="NCBI Taxonomy" id="3572"/>
    <lineage>
        <taxon>Eukaryota</taxon>
        <taxon>Viridiplantae</taxon>
        <taxon>Streptophyta</taxon>
        <taxon>Embryophyta</taxon>
        <taxon>Tracheophyta</taxon>
        <taxon>Spermatophyta</taxon>
        <taxon>Magnoliopsida</taxon>
        <taxon>eudicotyledons</taxon>
        <taxon>Gunneridae</taxon>
        <taxon>Pentapetalae</taxon>
        <taxon>Caryophyllales</taxon>
        <taxon>Caryophyllaceae</taxon>
        <taxon>Caryophylleae</taxon>
        <taxon>Saponaria</taxon>
    </lineage>
</organism>
<dbReference type="InterPro" id="IPR012337">
    <property type="entry name" value="RNaseH-like_sf"/>
</dbReference>
<dbReference type="GO" id="GO:0003677">
    <property type="term" value="F:DNA binding"/>
    <property type="evidence" value="ECO:0007669"/>
    <property type="project" value="UniProtKB-KW"/>
</dbReference>
<feature type="domain" description="hAT-like transposase RNase-H fold" evidence="7">
    <location>
        <begin position="283"/>
        <end position="382"/>
    </location>
</feature>
<dbReference type="EMBL" id="JBDFQZ010000005">
    <property type="protein sequence ID" value="KAK9724616.1"/>
    <property type="molecule type" value="Genomic_DNA"/>
</dbReference>
<protein>
    <recommendedName>
        <fullName evidence="7">hAT-like transposase RNase-H fold domain-containing protein</fullName>
    </recommendedName>
</protein>
<evidence type="ECO:0000259" key="7">
    <source>
        <dbReference type="Pfam" id="PF14372"/>
    </source>
</evidence>